<dbReference type="PANTHER" id="PTHR45197:SF1">
    <property type="entry name" value="SPHINGOLIPID C9-METHYLTRANSFERASE A-RELATED"/>
    <property type="match status" value="1"/>
</dbReference>
<dbReference type="OrthoDB" id="412182at2759"/>
<evidence type="ECO:0000256" key="4">
    <source>
        <dbReference type="ARBA" id="ARBA00010815"/>
    </source>
</evidence>
<comment type="pathway">
    <text evidence="3">Sphingolipid metabolism.</text>
</comment>
<evidence type="ECO:0000313" key="16">
    <source>
        <dbReference type="EMBL" id="CDH58790.1"/>
    </source>
</evidence>
<evidence type="ECO:0000256" key="1">
    <source>
        <dbReference type="ARBA" id="ARBA00004141"/>
    </source>
</evidence>
<dbReference type="Pfam" id="PF02353">
    <property type="entry name" value="CMAS"/>
    <property type="match status" value="1"/>
</dbReference>
<organism evidence="16 17">
    <name type="scientific">Lichtheimia corymbifera JMRC:FSU:9682</name>
    <dbReference type="NCBI Taxonomy" id="1263082"/>
    <lineage>
        <taxon>Eukaryota</taxon>
        <taxon>Fungi</taxon>
        <taxon>Fungi incertae sedis</taxon>
        <taxon>Mucoromycota</taxon>
        <taxon>Mucoromycotina</taxon>
        <taxon>Mucoromycetes</taxon>
        <taxon>Mucorales</taxon>
        <taxon>Lichtheimiaceae</taxon>
        <taxon>Lichtheimia</taxon>
    </lineage>
</organism>
<evidence type="ECO:0000256" key="14">
    <source>
        <dbReference type="ARBA" id="ARBA00039020"/>
    </source>
</evidence>
<dbReference type="AlphaFoldDB" id="A0A068S9X2"/>
<proteinExistence type="inferred from homology"/>
<dbReference type="EC" id="2.1.1.317" evidence="14"/>
<keyword evidence="17" id="KW-1185">Reference proteome</keyword>
<evidence type="ECO:0000256" key="7">
    <source>
        <dbReference type="ARBA" id="ARBA00022679"/>
    </source>
</evidence>
<dbReference type="InterPro" id="IPR029063">
    <property type="entry name" value="SAM-dependent_MTases_sf"/>
</dbReference>
<keyword evidence="8" id="KW-0949">S-adenosyl-L-methionine</keyword>
<dbReference type="Proteomes" id="UP000027586">
    <property type="component" value="Unassembled WGS sequence"/>
</dbReference>
<accession>A0A068S9X2</accession>
<reference evidence="16" key="1">
    <citation type="submission" date="2013-08" db="EMBL/GenBank/DDBJ databases">
        <title>Gene expansion shapes genome architecture in the human pathogen Lichtheimia corymbifera: an evolutionary genomics analysis in the ancient terrestrial Mucorales (Mucoromycotina).</title>
        <authorList>
            <person name="Schwartze V.U."/>
            <person name="Winter S."/>
            <person name="Shelest E."/>
            <person name="Marcet-Houben M."/>
            <person name="Horn F."/>
            <person name="Wehner S."/>
            <person name="Hoffmann K."/>
            <person name="Riege K."/>
            <person name="Sammeth M."/>
            <person name="Nowrousian M."/>
            <person name="Valiante V."/>
            <person name="Linde J."/>
            <person name="Jacobsen I.D."/>
            <person name="Marz M."/>
            <person name="Brakhage A.A."/>
            <person name="Gabaldon T."/>
            <person name="Bocker S."/>
            <person name="Voigt K."/>
        </authorList>
    </citation>
    <scope>NUCLEOTIDE SEQUENCE [LARGE SCALE GENOMIC DNA]</scope>
    <source>
        <strain evidence="16">FSU 9682</strain>
    </source>
</reference>
<evidence type="ECO:0000256" key="15">
    <source>
        <dbReference type="SAM" id="Phobius"/>
    </source>
</evidence>
<keyword evidence="6" id="KW-0489">Methyltransferase</keyword>
<keyword evidence="5" id="KW-0444">Lipid biosynthesis</keyword>
<evidence type="ECO:0000313" key="17">
    <source>
        <dbReference type="Proteomes" id="UP000027586"/>
    </source>
</evidence>
<dbReference type="PANTHER" id="PTHR45197">
    <property type="entry name" value="SYNTHASE, PUTATIVE (AFU_ORTHOLOGUE AFUA_7G04190)-RELATED"/>
    <property type="match status" value="1"/>
</dbReference>
<evidence type="ECO:0000256" key="6">
    <source>
        <dbReference type="ARBA" id="ARBA00022603"/>
    </source>
</evidence>
<dbReference type="Gene3D" id="3.40.50.150">
    <property type="entry name" value="Vaccinia Virus protein VP39"/>
    <property type="match status" value="1"/>
</dbReference>
<comment type="caution">
    <text evidence="16">The sequence shown here is derived from an EMBL/GenBank/DDBJ whole genome shotgun (WGS) entry which is preliminary data.</text>
</comment>
<evidence type="ECO:0000256" key="8">
    <source>
        <dbReference type="ARBA" id="ARBA00022691"/>
    </source>
</evidence>
<evidence type="ECO:0000256" key="13">
    <source>
        <dbReference type="ARBA" id="ARBA00023136"/>
    </source>
</evidence>
<keyword evidence="10" id="KW-0746">Sphingolipid metabolism</keyword>
<dbReference type="GO" id="GO:0032259">
    <property type="term" value="P:methylation"/>
    <property type="evidence" value="ECO:0007669"/>
    <property type="project" value="UniProtKB-KW"/>
</dbReference>
<keyword evidence="11 15" id="KW-1133">Transmembrane helix</keyword>
<dbReference type="CDD" id="cd02440">
    <property type="entry name" value="AdoMet_MTases"/>
    <property type="match status" value="1"/>
</dbReference>
<feature type="transmembrane region" description="Helical" evidence="15">
    <location>
        <begin position="90"/>
        <end position="112"/>
    </location>
</feature>
<dbReference type="SUPFAM" id="SSF53335">
    <property type="entry name" value="S-adenosyl-L-methionine-dependent methyltransferases"/>
    <property type="match status" value="1"/>
</dbReference>
<dbReference type="GO" id="GO:0006665">
    <property type="term" value="P:sphingolipid metabolic process"/>
    <property type="evidence" value="ECO:0007669"/>
    <property type="project" value="UniProtKB-KW"/>
</dbReference>
<evidence type="ECO:0000256" key="11">
    <source>
        <dbReference type="ARBA" id="ARBA00022989"/>
    </source>
</evidence>
<keyword evidence="7" id="KW-0808">Transferase</keyword>
<evidence type="ECO:0000256" key="2">
    <source>
        <dbReference type="ARBA" id="ARBA00004760"/>
    </source>
</evidence>
<dbReference type="STRING" id="1263082.A0A068S9X2"/>
<protein>
    <recommendedName>
        <fullName evidence="14">sphingolipid C(9)-methyltransferase</fullName>
        <ecNumber evidence="14">2.1.1.317</ecNumber>
    </recommendedName>
</protein>
<sequence length="509" mass="58615">MTEIAAARMCEPCFSARVVTLFFLPPLSSVSGNKKKMGVEEGYKPTTWAGIKNATLPAQGAGNQTFDNRIFFGVCAGVPLFIMYKLGLSLWFGIILAVLLFLPILACTLYLTSRFASRYRNRVSLPGKPIEDYLIIHDPELKAKYHGRNKIPMETFFESYFEGKIDFNGEPIDVMEMRHDWAAFQFQLGQFKFFLTQWLPETFWHSRDQDENQVRDHYDRGDDFHEAFLGPSMVYTSGVMSDPSKEETLEQLQDNKMRLICEKVHLKKGEKHLDIGCGWGTLTGYAAKNYGSDSTGVSLSRNQVAYGNKKFEEQGIKDNAKLVCMDFRNFPSGSRYDKITCVEMAEHVGLRRFQTFLHDVRELLDDDGMFYMQVAGLRATWQYEDFIWGLFMAKYIFPGADASTPLYWYIQQLEMAGFEVHNVDTIGVHYSATLYKWYQNWMKNRDSLRGKYDDHLIRVWDVFLAWSTIAARQSSATCFSIVAHKNRNDFDRAKLVCQRTNPAAWGPNK</sequence>
<comment type="subcellular location">
    <subcellularLocation>
        <location evidence="1">Membrane</location>
        <topology evidence="1">Multi-pass membrane protein</topology>
    </subcellularLocation>
</comment>
<keyword evidence="12" id="KW-0443">Lipid metabolism</keyword>
<dbReference type="GO" id="GO:0016020">
    <property type="term" value="C:membrane"/>
    <property type="evidence" value="ECO:0007669"/>
    <property type="project" value="UniProtKB-SubCell"/>
</dbReference>
<dbReference type="GO" id="GO:0008168">
    <property type="term" value="F:methyltransferase activity"/>
    <property type="evidence" value="ECO:0007669"/>
    <property type="project" value="UniProtKB-KW"/>
</dbReference>
<comment type="pathway">
    <text evidence="2">Lipid metabolism; sphingolipid metabolism.</text>
</comment>
<evidence type="ECO:0000256" key="9">
    <source>
        <dbReference type="ARBA" id="ARBA00022692"/>
    </source>
</evidence>
<dbReference type="EMBL" id="CBTN010000061">
    <property type="protein sequence ID" value="CDH58790.1"/>
    <property type="molecule type" value="Genomic_DNA"/>
</dbReference>
<dbReference type="InterPro" id="IPR052290">
    <property type="entry name" value="Sphingo_C9-MT"/>
</dbReference>
<name>A0A068S9X2_9FUNG</name>
<evidence type="ECO:0000256" key="12">
    <source>
        <dbReference type="ARBA" id="ARBA00023098"/>
    </source>
</evidence>
<dbReference type="VEuPathDB" id="FungiDB:LCOR_09639.1"/>
<evidence type="ECO:0000256" key="3">
    <source>
        <dbReference type="ARBA" id="ARBA00004991"/>
    </source>
</evidence>
<comment type="similarity">
    <text evidence="4">Belongs to the CFA/CMAS family.</text>
</comment>
<keyword evidence="9 15" id="KW-0812">Transmembrane</keyword>
<evidence type="ECO:0000256" key="10">
    <source>
        <dbReference type="ARBA" id="ARBA00022919"/>
    </source>
</evidence>
<keyword evidence="13 15" id="KW-0472">Membrane</keyword>
<evidence type="ECO:0000256" key="5">
    <source>
        <dbReference type="ARBA" id="ARBA00022516"/>
    </source>
</evidence>
<gene>
    <name evidence="16" type="ORF">LCOR_09639.1</name>
</gene>